<protein>
    <submittedName>
        <fullName evidence="2">Uncharacterized protein</fullName>
    </submittedName>
</protein>
<feature type="non-terminal residue" evidence="2">
    <location>
        <position position="1"/>
    </location>
</feature>
<keyword evidence="3" id="KW-1185">Reference proteome</keyword>
<dbReference type="EMBL" id="KI968797">
    <property type="protein sequence ID" value="EUN22998.1"/>
    <property type="molecule type" value="Genomic_DNA"/>
</dbReference>
<dbReference type="AlphaFoldDB" id="W7DY69"/>
<evidence type="ECO:0000313" key="2">
    <source>
        <dbReference type="EMBL" id="EUN22998.1"/>
    </source>
</evidence>
<organism evidence="2 3">
    <name type="scientific">Bipolaris victoriae (strain FI3)</name>
    <name type="common">Victoria blight of oats agent</name>
    <name type="synonym">Cochliobolus victoriae</name>
    <dbReference type="NCBI Taxonomy" id="930091"/>
    <lineage>
        <taxon>Eukaryota</taxon>
        <taxon>Fungi</taxon>
        <taxon>Dikarya</taxon>
        <taxon>Ascomycota</taxon>
        <taxon>Pezizomycotina</taxon>
        <taxon>Dothideomycetes</taxon>
        <taxon>Pleosporomycetidae</taxon>
        <taxon>Pleosporales</taxon>
        <taxon>Pleosporineae</taxon>
        <taxon>Pleosporaceae</taxon>
        <taxon>Bipolaris</taxon>
    </lineage>
</organism>
<proteinExistence type="predicted"/>
<dbReference type="Proteomes" id="UP000054337">
    <property type="component" value="Unassembled WGS sequence"/>
</dbReference>
<dbReference type="RefSeq" id="XP_014552574.1">
    <property type="nucleotide sequence ID" value="XM_014697088.1"/>
</dbReference>
<accession>W7DY69</accession>
<feature type="region of interest" description="Disordered" evidence="1">
    <location>
        <begin position="23"/>
        <end position="54"/>
    </location>
</feature>
<evidence type="ECO:0000313" key="3">
    <source>
        <dbReference type="Proteomes" id="UP000054337"/>
    </source>
</evidence>
<dbReference type="GeneID" id="26249682"/>
<name>W7DY69_BIPV3</name>
<dbReference type="HOGENOM" id="CLU_2764657_0_0_1"/>
<gene>
    <name evidence="2" type="ORF">COCVIDRAFT_109987</name>
</gene>
<sequence length="70" mass="7317">GGGGASPPRSPLAAAPPLFCVSAHASSPPTTRSRNKARPYPLLGNAQTPSPIPRRLYLSRPSVFLRIARG</sequence>
<reference evidence="2 3" key="1">
    <citation type="journal article" date="2013" name="PLoS Genet.">
        <title>Comparative genome structure, secondary metabolite, and effector coding capacity across Cochliobolus pathogens.</title>
        <authorList>
            <person name="Condon B.J."/>
            <person name="Leng Y."/>
            <person name="Wu D."/>
            <person name="Bushley K.E."/>
            <person name="Ohm R.A."/>
            <person name="Otillar R."/>
            <person name="Martin J."/>
            <person name="Schackwitz W."/>
            <person name="Grimwood J."/>
            <person name="MohdZainudin N."/>
            <person name="Xue C."/>
            <person name="Wang R."/>
            <person name="Manning V.A."/>
            <person name="Dhillon B."/>
            <person name="Tu Z.J."/>
            <person name="Steffenson B.J."/>
            <person name="Salamov A."/>
            <person name="Sun H."/>
            <person name="Lowry S."/>
            <person name="LaButti K."/>
            <person name="Han J."/>
            <person name="Copeland A."/>
            <person name="Lindquist E."/>
            <person name="Barry K."/>
            <person name="Schmutz J."/>
            <person name="Baker S.E."/>
            <person name="Ciuffetti L.M."/>
            <person name="Grigoriev I.V."/>
            <person name="Zhong S."/>
            <person name="Turgeon B.G."/>
        </authorList>
    </citation>
    <scope>NUCLEOTIDE SEQUENCE [LARGE SCALE GENOMIC DNA]</scope>
    <source>
        <strain evidence="2 3">FI3</strain>
    </source>
</reference>
<evidence type="ECO:0000256" key="1">
    <source>
        <dbReference type="SAM" id="MobiDB-lite"/>
    </source>
</evidence>